<keyword evidence="2" id="KW-0378">Hydrolase</keyword>
<dbReference type="GO" id="GO:0004519">
    <property type="term" value="F:endonuclease activity"/>
    <property type="evidence" value="ECO:0007669"/>
    <property type="project" value="UniProtKB-KW"/>
</dbReference>
<organism evidence="2 5">
    <name type="scientific">Mycobacterium alsense</name>
    <dbReference type="NCBI Taxonomy" id="324058"/>
    <lineage>
        <taxon>Bacteria</taxon>
        <taxon>Bacillati</taxon>
        <taxon>Actinomycetota</taxon>
        <taxon>Actinomycetes</taxon>
        <taxon>Mycobacteriales</taxon>
        <taxon>Mycobacteriaceae</taxon>
        <taxon>Mycobacterium</taxon>
    </lineage>
</organism>
<dbReference type="SMART" id="SM00507">
    <property type="entry name" value="HNHc"/>
    <property type="match status" value="1"/>
</dbReference>
<gene>
    <name evidence="3" type="ORF">BST11_25535</name>
    <name evidence="2" type="ORF">H7K38_23445</name>
</gene>
<dbReference type="Proteomes" id="UP001141650">
    <property type="component" value="Unassembled WGS sequence"/>
</dbReference>
<evidence type="ECO:0000313" key="2">
    <source>
        <dbReference type="EMBL" id="MCV7381583.1"/>
    </source>
</evidence>
<dbReference type="Pfam" id="PF01844">
    <property type="entry name" value="HNH"/>
    <property type="match status" value="1"/>
</dbReference>
<dbReference type="Proteomes" id="UP000192319">
    <property type="component" value="Unassembled WGS sequence"/>
</dbReference>
<dbReference type="GO" id="GO:0003676">
    <property type="term" value="F:nucleic acid binding"/>
    <property type="evidence" value="ECO:0007669"/>
    <property type="project" value="InterPro"/>
</dbReference>
<comment type="caution">
    <text evidence="2">The sequence shown here is derived from an EMBL/GenBank/DDBJ whole genome shotgun (WGS) entry which is preliminary data.</text>
</comment>
<dbReference type="InterPro" id="IPR003615">
    <property type="entry name" value="HNH_nuc"/>
</dbReference>
<dbReference type="Gene3D" id="1.10.30.50">
    <property type="match status" value="1"/>
</dbReference>
<protein>
    <submittedName>
        <fullName evidence="2">HNH endonuclease</fullName>
    </submittedName>
</protein>
<feature type="domain" description="HNH nuclease" evidence="1">
    <location>
        <begin position="19"/>
        <end position="78"/>
    </location>
</feature>
<dbReference type="RefSeq" id="WP_083141001.1">
    <property type="nucleotide sequence ID" value="NZ_JACKVH010000022.1"/>
</dbReference>
<proteinExistence type="predicted"/>
<evidence type="ECO:0000313" key="5">
    <source>
        <dbReference type="Proteomes" id="UP001141650"/>
    </source>
</evidence>
<sequence>MPYKDPAVQREYQRQWVARRRAEYLSDRCCAECGSRAELQVDHIDPRTKASHRIWSWSEVRLRAELDKCQVLCRTCHEAKSIEQQRITHHRVPYRHGTPSMYNRHGCRCGLCRLWKRHVDAARRGGGQHATVA</sequence>
<keyword evidence="4" id="KW-1185">Reference proteome</keyword>
<dbReference type="EMBL" id="MVHD01000081">
    <property type="protein sequence ID" value="OQZ87924.1"/>
    <property type="molecule type" value="Genomic_DNA"/>
</dbReference>
<accession>A0AA41XSL6</accession>
<keyword evidence="2" id="KW-0255">Endonuclease</keyword>
<dbReference type="AlphaFoldDB" id="A0AA41XSL6"/>
<evidence type="ECO:0000313" key="4">
    <source>
        <dbReference type="Proteomes" id="UP000192319"/>
    </source>
</evidence>
<reference evidence="2" key="2">
    <citation type="submission" date="2020-07" db="EMBL/GenBank/DDBJ databases">
        <authorList>
            <person name="Pettersson B.M.F."/>
            <person name="Behra P.R.K."/>
            <person name="Ramesh M."/>
            <person name="Das S."/>
            <person name="Dasgupta S."/>
            <person name="Kirsebom L.A."/>
        </authorList>
    </citation>
    <scope>NUCLEOTIDE SEQUENCE</scope>
    <source>
        <strain evidence="2">CCUG 55640</strain>
    </source>
</reference>
<evidence type="ECO:0000259" key="1">
    <source>
        <dbReference type="SMART" id="SM00507"/>
    </source>
</evidence>
<dbReference type="GO" id="GO:0008270">
    <property type="term" value="F:zinc ion binding"/>
    <property type="evidence" value="ECO:0007669"/>
    <property type="project" value="InterPro"/>
</dbReference>
<reference evidence="2" key="3">
    <citation type="journal article" date="2022" name="BMC Genomics">
        <title>Comparative genome analysis of mycobacteria focusing on tRNA and non-coding RNA.</title>
        <authorList>
            <person name="Behra P.R.K."/>
            <person name="Pettersson B.M.F."/>
            <person name="Ramesh M."/>
            <person name="Das S."/>
            <person name="Dasgupta S."/>
            <person name="Kirsebom L.A."/>
        </authorList>
    </citation>
    <scope>NUCLEOTIDE SEQUENCE</scope>
    <source>
        <strain evidence="2">CCUG 55640</strain>
    </source>
</reference>
<name>A0AA41XSL6_9MYCO</name>
<evidence type="ECO:0000313" key="3">
    <source>
        <dbReference type="EMBL" id="OQZ87924.1"/>
    </source>
</evidence>
<dbReference type="CDD" id="cd00085">
    <property type="entry name" value="HNHc"/>
    <property type="match status" value="1"/>
</dbReference>
<dbReference type="InterPro" id="IPR002711">
    <property type="entry name" value="HNH"/>
</dbReference>
<reference evidence="3 4" key="1">
    <citation type="submission" date="2017-02" db="EMBL/GenBank/DDBJ databases">
        <title>The new phylogeny of genus Mycobacterium.</title>
        <authorList>
            <person name="Tortoli E."/>
            <person name="Trovato A."/>
            <person name="Cirillo D.M."/>
        </authorList>
    </citation>
    <scope>NUCLEOTIDE SEQUENCE [LARGE SCALE GENOMIC DNA]</scope>
    <source>
        <strain evidence="3 4">DSM 45230</strain>
    </source>
</reference>
<keyword evidence="2" id="KW-0540">Nuclease</keyword>
<dbReference type="EMBL" id="JACKVH010000022">
    <property type="protein sequence ID" value="MCV7381583.1"/>
    <property type="molecule type" value="Genomic_DNA"/>
</dbReference>